<dbReference type="CDD" id="cd00609">
    <property type="entry name" value="AAT_like"/>
    <property type="match status" value="1"/>
</dbReference>
<evidence type="ECO:0000256" key="4">
    <source>
        <dbReference type="ARBA" id="ARBA00022576"/>
    </source>
</evidence>
<evidence type="ECO:0000256" key="7">
    <source>
        <dbReference type="RuleBase" id="RU000480"/>
    </source>
</evidence>
<evidence type="ECO:0000256" key="1">
    <source>
        <dbReference type="ARBA" id="ARBA00001933"/>
    </source>
</evidence>
<comment type="similarity">
    <text evidence="2">Belongs to the class-I pyridoxal-phosphate-dependent aminotransferase family.</text>
</comment>
<dbReference type="AlphaFoldDB" id="A0A5N7BSU9"/>
<comment type="catalytic activity">
    <reaction evidence="7">
        <text>L-aspartate + 2-oxoglutarate = oxaloacetate + L-glutamate</text>
        <dbReference type="Rhea" id="RHEA:21824"/>
        <dbReference type="ChEBI" id="CHEBI:16452"/>
        <dbReference type="ChEBI" id="CHEBI:16810"/>
        <dbReference type="ChEBI" id="CHEBI:29985"/>
        <dbReference type="ChEBI" id="CHEBI:29991"/>
        <dbReference type="EC" id="2.6.1.1"/>
    </reaction>
</comment>
<protein>
    <recommendedName>
        <fullName evidence="7">Aspartate aminotransferase</fullName>
        <ecNumber evidence="7">2.6.1.1</ecNumber>
    </recommendedName>
</protein>
<keyword evidence="5 7" id="KW-0808">Transferase</keyword>
<dbReference type="Pfam" id="PF00155">
    <property type="entry name" value="Aminotran_1_2"/>
    <property type="match status" value="1"/>
</dbReference>
<comment type="miscellaneous">
    <text evidence="7">In eukaryotes there are cytoplasmic, mitochondrial and chloroplastic isozymes.</text>
</comment>
<comment type="subunit">
    <text evidence="3 7">Homodimer.</text>
</comment>
<dbReference type="PROSITE" id="PS00105">
    <property type="entry name" value="AA_TRANSFER_CLASS_1"/>
    <property type="match status" value="1"/>
</dbReference>
<keyword evidence="6" id="KW-0663">Pyridoxal phosphate</keyword>
<dbReference type="GO" id="GO:0005829">
    <property type="term" value="C:cytosol"/>
    <property type="evidence" value="ECO:0007669"/>
    <property type="project" value="TreeGrafter"/>
</dbReference>
<keyword evidence="4 7" id="KW-0032">Aminotransferase</keyword>
<dbReference type="OrthoDB" id="550424at2759"/>
<dbReference type="PANTHER" id="PTHR11879:SF20">
    <property type="entry name" value="ASPARTATE AMINOTRANSFERASE"/>
    <property type="match status" value="1"/>
</dbReference>
<dbReference type="InterPro" id="IPR015422">
    <property type="entry name" value="PyrdxlP-dep_Trfase_small"/>
</dbReference>
<dbReference type="EMBL" id="ML735352">
    <property type="protein sequence ID" value="KAE8384900.1"/>
    <property type="molecule type" value="Genomic_DNA"/>
</dbReference>
<name>A0A5N7BSU9_PETAA</name>
<dbReference type="InterPro" id="IPR015421">
    <property type="entry name" value="PyrdxlP-dep_Trfase_major"/>
</dbReference>
<organism evidence="9">
    <name type="scientific">Petromyces alliaceus</name>
    <name type="common">Aspergillus alliaceus</name>
    <dbReference type="NCBI Taxonomy" id="209559"/>
    <lineage>
        <taxon>Eukaryota</taxon>
        <taxon>Fungi</taxon>
        <taxon>Dikarya</taxon>
        <taxon>Ascomycota</taxon>
        <taxon>Pezizomycotina</taxon>
        <taxon>Eurotiomycetes</taxon>
        <taxon>Eurotiomycetidae</taxon>
        <taxon>Eurotiales</taxon>
        <taxon>Aspergillaceae</taxon>
        <taxon>Aspergillus</taxon>
        <taxon>Aspergillus subgen. Circumdati</taxon>
    </lineage>
</organism>
<evidence type="ECO:0000256" key="3">
    <source>
        <dbReference type="ARBA" id="ARBA00011738"/>
    </source>
</evidence>
<dbReference type="FunFam" id="3.40.640.10:FF:000066">
    <property type="entry name" value="Aspartate aminotransferase"/>
    <property type="match status" value="1"/>
</dbReference>
<dbReference type="NCBIfam" id="NF006719">
    <property type="entry name" value="PRK09257.1"/>
    <property type="match status" value="1"/>
</dbReference>
<accession>A0A5N7BSU9</accession>
<evidence type="ECO:0000259" key="8">
    <source>
        <dbReference type="Pfam" id="PF00155"/>
    </source>
</evidence>
<dbReference type="PANTHER" id="PTHR11879">
    <property type="entry name" value="ASPARTATE AMINOTRANSFERASE"/>
    <property type="match status" value="1"/>
</dbReference>
<dbReference type="SUPFAM" id="SSF53383">
    <property type="entry name" value="PLP-dependent transferases"/>
    <property type="match status" value="1"/>
</dbReference>
<dbReference type="Proteomes" id="UP000326877">
    <property type="component" value="Unassembled WGS sequence"/>
</dbReference>
<dbReference type="InterPro" id="IPR004838">
    <property type="entry name" value="NHTrfase_class1_PyrdxlP-BS"/>
</dbReference>
<gene>
    <name evidence="9" type="ORF">BDV23DRAFT_165994</name>
</gene>
<dbReference type="Gene3D" id="3.90.1150.10">
    <property type="entry name" value="Aspartate Aminotransferase, domain 1"/>
    <property type="match status" value="1"/>
</dbReference>
<dbReference type="InterPro" id="IPR004839">
    <property type="entry name" value="Aminotransferase_I/II_large"/>
</dbReference>
<dbReference type="Gene3D" id="3.40.640.10">
    <property type="entry name" value="Type I PLP-dependent aspartate aminotransferase-like (Major domain)"/>
    <property type="match status" value="1"/>
</dbReference>
<dbReference type="GO" id="GO:0006532">
    <property type="term" value="P:aspartate biosynthetic process"/>
    <property type="evidence" value="ECO:0007669"/>
    <property type="project" value="TreeGrafter"/>
</dbReference>
<dbReference type="EC" id="2.6.1.1" evidence="7"/>
<evidence type="ECO:0000256" key="2">
    <source>
        <dbReference type="ARBA" id="ARBA00007441"/>
    </source>
</evidence>
<dbReference type="InterPro" id="IPR000796">
    <property type="entry name" value="Asp_trans"/>
</dbReference>
<dbReference type="InterPro" id="IPR015424">
    <property type="entry name" value="PyrdxlP-dep_Trfase"/>
</dbReference>
<sequence length="452" mass="50351">MTSFSQPIQQTLRNYSRFSFRRAPIHTRSIQSGASNMGSQYLDVPVLPPDVAFGLLADFGADQNPKKVSLIAGAYRDENGLPWIFPSVKQAKERIAANPTSHHEYLDIAGSPVFLDIARSLVFGTELAETKNIASIQAVSGTGANHLCASFLAKHLKPKHVFIPDPTWVNHKTIWAAAGPEVVQEEYPYYNQNARSIRFGDMVSTFETTAQPNDVVILQACAHNPTGLDLTRDQWKQLADVVLKKKLFVLFDSAYQGFATGNVEDDAWPVRYFTEQLLSSQDPDQRIPGICVAQSFSKNFGLYGERVGAMHLVASSDVSIQGAKSQLALIARAEYSNPPRFGVQIVETVLNDTALKKQWQQDLNTMSSRIMRMRKRLRTKLEELGTPGDWSHIEAQIGMFSYTGLSKAHVDRLKKEYHIYLMPSGRASLCGLNEGNIDYVAKCISEVVKQDH</sequence>
<evidence type="ECO:0000256" key="6">
    <source>
        <dbReference type="ARBA" id="ARBA00022898"/>
    </source>
</evidence>
<proteinExistence type="inferred from homology"/>
<evidence type="ECO:0000256" key="5">
    <source>
        <dbReference type="ARBA" id="ARBA00022679"/>
    </source>
</evidence>
<dbReference type="GO" id="GO:0030170">
    <property type="term" value="F:pyridoxal phosphate binding"/>
    <property type="evidence" value="ECO:0007669"/>
    <property type="project" value="InterPro"/>
</dbReference>
<feature type="domain" description="Aminotransferase class I/classII large" evidence="8">
    <location>
        <begin position="66"/>
        <end position="442"/>
    </location>
</feature>
<dbReference type="GO" id="GO:0004069">
    <property type="term" value="F:L-aspartate:2-oxoglutarate aminotransferase activity"/>
    <property type="evidence" value="ECO:0007669"/>
    <property type="project" value="UniProtKB-EC"/>
</dbReference>
<evidence type="ECO:0000313" key="9">
    <source>
        <dbReference type="EMBL" id="KAE8384900.1"/>
    </source>
</evidence>
<reference evidence="9" key="1">
    <citation type="submission" date="2019-04" db="EMBL/GenBank/DDBJ databases">
        <title>Friends and foes A comparative genomics studyof 23 Aspergillus species from section Flavi.</title>
        <authorList>
            <consortium name="DOE Joint Genome Institute"/>
            <person name="Kjaerbolling I."/>
            <person name="Vesth T."/>
            <person name="Frisvad J.C."/>
            <person name="Nybo J.L."/>
            <person name="Theobald S."/>
            <person name="Kildgaard S."/>
            <person name="Isbrandt T."/>
            <person name="Kuo A."/>
            <person name="Sato A."/>
            <person name="Lyhne E.K."/>
            <person name="Kogle M.E."/>
            <person name="Wiebenga A."/>
            <person name="Kun R.S."/>
            <person name="Lubbers R.J."/>
            <person name="Makela M.R."/>
            <person name="Barry K."/>
            <person name="Chovatia M."/>
            <person name="Clum A."/>
            <person name="Daum C."/>
            <person name="Haridas S."/>
            <person name="He G."/>
            <person name="LaButti K."/>
            <person name="Lipzen A."/>
            <person name="Mondo S."/>
            <person name="Riley R."/>
            <person name="Salamov A."/>
            <person name="Simmons B.A."/>
            <person name="Magnuson J.K."/>
            <person name="Henrissat B."/>
            <person name="Mortensen U.H."/>
            <person name="Larsen T.O."/>
            <person name="Devries R.P."/>
            <person name="Grigoriev I.V."/>
            <person name="Machida M."/>
            <person name="Baker S.E."/>
            <person name="Andersen M.R."/>
        </authorList>
    </citation>
    <scope>NUCLEOTIDE SEQUENCE [LARGE SCALE GENOMIC DNA]</scope>
    <source>
        <strain evidence="9">IBT 14317</strain>
    </source>
</reference>
<dbReference type="FunFam" id="3.90.1150.10:FF:000001">
    <property type="entry name" value="Aspartate aminotransferase"/>
    <property type="match status" value="1"/>
</dbReference>
<dbReference type="PRINTS" id="PR00799">
    <property type="entry name" value="TRANSAMINASE"/>
</dbReference>
<comment type="cofactor">
    <cofactor evidence="1">
        <name>pyridoxal 5'-phosphate</name>
        <dbReference type="ChEBI" id="CHEBI:597326"/>
    </cofactor>
</comment>